<feature type="chain" id="PRO_5001491691" description="SCP domain-containing protein" evidence="1">
    <location>
        <begin position="20"/>
        <end position="159"/>
    </location>
</feature>
<dbReference type="CDD" id="cd05380">
    <property type="entry name" value="CAP_euk"/>
    <property type="match status" value="1"/>
</dbReference>
<feature type="domain" description="SCP" evidence="2">
    <location>
        <begin position="34"/>
        <end position="156"/>
    </location>
</feature>
<dbReference type="AlphaFoldDB" id="A0A016U026"/>
<dbReference type="Gene3D" id="3.40.33.10">
    <property type="entry name" value="CAP"/>
    <property type="match status" value="1"/>
</dbReference>
<dbReference type="Pfam" id="PF00188">
    <property type="entry name" value="CAP"/>
    <property type="match status" value="1"/>
</dbReference>
<evidence type="ECO:0000256" key="1">
    <source>
        <dbReference type="SAM" id="SignalP"/>
    </source>
</evidence>
<gene>
    <name evidence="3" type="primary">Acey_s0067.g38</name>
    <name evidence="3" type="ORF">Y032_0067g38</name>
</gene>
<sequence>MELHLVVLATILGITHVIGKNTVCENEIPGFDDDMRISIWNKHNDYRSALARGEVKMKNGSARQASKMRELERYNCSAEKSAYESARQLCESKTSPPGEYDQNVHVLDGSSDVMKAVDSWWNEVSHLDMDQRATRNSYNSSYGIPNFANVCNFTSSGAF</sequence>
<organism evidence="3 4">
    <name type="scientific">Ancylostoma ceylanicum</name>
    <dbReference type="NCBI Taxonomy" id="53326"/>
    <lineage>
        <taxon>Eukaryota</taxon>
        <taxon>Metazoa</taxon>
        <taxon>Ecdysozoa</taxon>
        <taxon>Nematoda</taxon>
        <taxon>Chromadorea</taxon>
        <taxon>Rhabditida</taxon>
        <taxon>Rhabditina</taxon>
        <taxon>Rhabditomorpha</taxon>
        <taxon>Strongyloidea</taxon>
        <taxon>Ancylostomatidae</taxon>
        <taxon>Ancylostomatinae</taxon>
        <taxon>Ancylostoma</taxon>
    </lineage>
</organism>
<dbReference type="EMBL" id="JARK01001403">
    <property type="protein sequence ID" value="EYC08187.1"/>
    <property type="molecule type" value="Genomic_DNA"/>
</dbReference>
<name>A0A016U026_9BILA</name>
<comment type="caution">
    <text evidence="3">The sequence shown here is derived from an EMBL/GenBank/DDBJ whole genome shotgun (WGS) entry which is preliminary data.</text>
</comment>
<protein>
    <recommendedName>
        <fullName evidence="2">SCP domain-containing protein</fullName>
    </recommendedName>
</protein>
<evidence type="ECO:0000313" key="4">
    <source>
        <dbReference type="Proteomes" id="UP000024635"/>
    </source>
</evidence>
<dbReference type="SMART" id="SM00198">
    <property type="entry name" value="SCP"/>
    <property type="match status" value="1"/>
</dbReference>
<reference evidence="4" key="1">
    <citation type="journal article" date="2015" name="Nat. Genet.">
        <title>The genome and transcriptome of the zoonotic hookworm Ancylostoma ceylanicum identify infection-specific gene families.</title>
        <authorList>
            <person name="Schwarz E.M."/>
            <person name="Hu Y."/>
            <person name="Antoshechkin I."/>
            <person name="Miller M.M."/>
            <person name="Sternberg P.W."/>
            <person name="Aroian R.V."/>
        </authorList>
    </citation>
    <scope>NUCLEOTIDE SEQUENCE</scope>
    <source>
        <strain evidence="4">HY135</strain>
    </source>
</reference>
<accession>A0A016U026</accession>
<keyword evidence="4" id="KW-1185">Reference proteome</keyword>
<dbReference type="InterPro" id="IPR014044">
    <property type="entry name" value="CAP_dom"/>
</dbReference>
<proteinExistence type="predicted"/>
<feature type="signal peptide" evidence="1">
    <location>
        <begin position="1"/>
        <end position="19"/>
    </location>
</feature>
<dbReference type="InterPro" id="IPR035940">
    <property type="entry name" value="CAP_sf"/>
</dbReference>
<dbReference type="SUPFAM" id="SSF55797">
    <property type="entry name" value="PR-1-like"/>
    <property type="match status" value="1"/>
</dbReference>
<dbReference type="STRING" id="53326.A0A016U026"/>
<evidence type="ECO:0000313" key="3">
    <source>
        <dbReference type="EMBL" id="EYC08187.1"/>
    </source>
</evidence>
<evidence type="ECO:0000259" key="2">
    <source>
        <dbReference type="SMART" id="SM00198"/>
    </source>
</evidence>
<dbReference type="OrthoDB" id="5807453at2759"/>
<keyword evidence="1" id="KW-0732">Signal</keyword>
<dbReference type="Proteomes" id="UP000024635">
    <property type="component" value="Unassembled WGS sequence"/>
</dbReference>